<evidence type="ECO:0000256" key="1">
    <source>
        <dbReference type="SAM" id="MobiDB-lite"/>
    </source>
</evidence>
<sequence>MTSTLKKHHQYQQYLEIEKGELPLPDFDITKQIKLFVGEAFCHFSDCMNLIKMITNNLRKYMKKHSEASVVDEGWGGGIAFKKIVKKCRLSIPCKICEKTWNFYCKKFEKCSYKVLFFSVLDVTSEISVVAEFSEEKRKSSDFVEKKMKKNDEESEKKKKYEKAFESGDEKTISE</sequence>
<dbReference type="RefSeq" id="XP_045285641.1">
    <property type="nucleotide sequence ID" value="XM_045433328.1"/>
</dbReference>
<dbReference type="AlphaFoldDB" id="C0NSZ9"/>
<accession>C0NSZ9</accession>
<keyword evidence="3" id="KW-1185">Reference proteome</keyword>
<dbReference type="EMBL" id="GG663371">
    <property type="protein sequence ID" value="EEH05160.1"/>
    <property type="molecule type" value="Genomic_DNA"/>
</dbReference>
<dbReference type="GeneID" id="69039295"/>
<dbReference type="Proteomes" id="UP000001631">
    <property type="component" value="Unassembled WGS sequence"/>
</dbReference>
<gene>
    <name evidence="2" type="ORF">HCBG_06279</name>
</gene>
<dbReference type="HOGENOM" id="CLU_1532101_0_0_1"/>
<evidence type="ECO:0000313" key="3">
    <source>
        <dbReference type="Proteomes" id="UP000001631"/>
    </source>
</evidence>
<proteinExistence type="predicted"/>
<feature type="region of interest" description="Disordered" evidence="1">
    <location>
        <begin position="136"/>
        <end position="175"/>
    </location>
</feature>
<organism evidence="2 3">
    <name type="scientific">Ajellomyces capsulatus (strain G186AR / H82 / ATCC MYA-2454 / RMSCC 2432)</name>
    <name type="common">Darling's disease fungus</name>
    <name type="synonym">Histoplasma capsulatum</name>
    <dbReference type="NCBI Taxonomy" id="447093"/>
    <lineage>
        <taxon>Eukaryota</taxon>
        <taxon>Fungi</taxon>
        <taxon>Dikarya</taxon>
        <taxon>Ascomycota</taxon>
        <taxon>Pezizomycotina</taxon>
        <taxon>Eurotiomycetes</taxon>
        <taxon>Eurotiomycetidae</taxon>
        <taxon>Onygenales</taxon>
        <taxon>Ajellomycetaceae</taxon>
        <taxon>Histoplasma</taxon>
    </lineage>
</organism>
<evidence type="ECO:0000313" key="2">
    <source>
        <dbReference type="EMBL" id="EEH05160.1"/>
    </source>
</evidence>
<dbReference type="InParanoid" id="C0NSZ9"/>
<protein>
    <submittedName>
        <fullName evidence="2">Uncharacterized protein</fullName>
    </submittedName>
</protein>
<name>C0NSZ9_AJECG</name>
<dbReference type="VEuPathDB" id="FungiDB:I7I50_05891"/>
<reference evidence="2" key="1">
    <citation type="submission" date="2009-02" db="EMBL/GenBank/DDBJ databases">
        <title>The Genome Sequence of Ajellomyces capsulatus strain G186AR.</title>
        <authorList>
            <consortium name="The Broad Institute Genome Sequencing Platform"/>
            <person name="Champion M."/>
            <person name="Cuomo C."/>
            <person name="Ma L.-J."/>
            <person name="Henn M.R."/>
            <person name="Sil A."/>
            <person name="Goldman B."/>
            <person name="Young S.K."/>
            <person name="Kodira C.D."/>
            <person name="Zeng Q."/>
            <person name="Koehrsen M."/>
            <person name="Alvarado L."/>
            <person name="Berlin A."/>
            <person name="Borenstein D."/>
            <person name="Chen Z."/>
            <person name="Engels R."/>
            <person name="Freedman E."/>
            <person name="Gellesch M."/>
            <person name="Goldberg J."/>
            <person name="Griggs A."/>
            <person name="Gujja S."/>
            <person name="Heiman D."/>
            <person name="Hepburn T."/>
            <person name="Howarth C."/>
            <person name="Jen D."/>
            <person name="Larson L."/>
            <person name="Lewis B."/>
            <person name="Mehta T."/>
            <person name="Park D."/>
            <person name="Pearson M."/>
            <person name="Roberts A."/>
            <person name="Saif S."/>
            <person name="Shea T."/>
            <person name="Shenoy N."/>
            <person name="Sisk P."/>
            <person name="Stolte C."/>
            <person name="Sykes S."/>
            <person name="Walk T."/>
            <person name="White J."/>
            <person name="Yandava C."/>
            <person name="Klein B."/>
            <person name="McEwen J.G."/>
            <person name="Puccia R."/>
            <person name="Goldman G.H."/>
            <person name="Felipe M.S."/>
            <person name="Nino-Vega G."/>
            <person name="San-Blas G."/>
            <person name="Taylor J."/>
            <person name="Mendoza L."/>
            <person name="Galagan J."/>
            <person name="Nusbaum C."/>
            <person name="Birren B."/>
        </authorList>
    </citation>
    <scope>NUCLEOTIDE SEQUENCE</scope>
    <source>
        <strain evidence="2">G186AR</strain>
    </source>
</reference>